<accession>A0A1J8QJ97</accession>
<sequence>MCSAVKFSFDWWTNRRIDIERPFTRHNIALGDIIEMTAEYKDQRAVPVPESYEAELTSASQSLPNEMQMFTEELSNMRNVYMTWLESLLNDV</sequence>
<proteinExistence type="predicted"/>
<evidence type="ECO:0000313" key="1">
    <source>
        <dbReference type="EMBL" id="OJA09514.1"/>
    </source>
</evidence>
<name>A0A1J8QJ97_9AGAM</name>
<dbReference type="EMBL" id="LVVM01005888">
    <property type="protein sequence ID" value="OJA09514.1"/>
    <property type="molecule type" value="Genomic_DNA"/>
</dbReference>
<protein>
    <submittedName>
        <fullName evidence="1">Uncharacterized protein</fullName>
    </submittedName>
</protein>
<dbReference type="AlphaFoldDB" id="A0A1J8QJ97"/>
<keyword evidence="2" id="KW-1185">Reference proteome</keyword>
<organism evidence="1 2">
    <name type="scientific">Rhizopogon vesiculosus</name>
    <dbReference type="NCBI Taxonomy" id="180088"/>
    <lineage>
        <taxon>Eukaryota</taxon>
        <taxon>Fungi</taxon>
        <taxon>Dikarya</taxon>
        <taxon>Basidiomycota</taxon>
        <taxon>Agaricomycotina</taxon>
        <taxon>Agaricomycetes</taxon>
        <taxon>Agaricomycetidae</taxon>
        <taxon>Boletales</taxon>
        <taxon>Suillineae</taxon>
        <taxon>Rhizopogonaceae</taxon>
        <taxon>Rhizopogon</taxon>
    </lineage>
</organism>
<dbReference type="Proteomes" id="UP000183567">
    <property type="component" value="Unassembled WGS sequence"/>
</dbReference>
<reference evidence="1 2" key="1">
    <citation type="submission" date="2016-03" db="EMBL/GenBank/DDBJ databases">
        <title>Comparative genomics of the ectomycorrhizal sister species Rhizopogon vinicolor and Rhizopogon vesiculosus (Basidiomycota: Boletales) reveals a divergence of the mating type B locus.</title>
        <authorList>
            <person name="Mujic A.B."/>
            <person name="Kuo A."/>
            <person name="Tritt A."/>
            <person name="Lipzen A."/>
            <person name="Chen C."/>
            <person name="Johnson J."/>
            <person name="Sharma A."/>
            <person name="Barry K."/>
            <person name="Grigoriev I.V."/>
            <person name="Spatafora J.W."/>
        </authorList>
    </citation>
    <scope>NUCLEOTIDE SEQUENCE [LARGE SCALE GENOMIC DNA]</scope>
    <source>
        <strain evidence="1 2">AM-OR11-056</strain>
    </source>
</reference>
<comment type="caution">
    <text evidence="1">The sequence shown here is derived from an EMBL/GenBank/DDBJ whole genome shotgun (WGS) entry which is preliminary data.</text>
</comment>
<evidence type="ECO:0000313" key="2">
    <source>
        <dbReference type="Proteomes" id="UP000183567"/>
    </source>
</evidence>
<gene>
    <name evidence="1" type="ORF">AZE42_12866</name>
</gene>